<feature type="transmembrane region" description="Helical" evidence="1">
    <location>
        <begin position="50"/>
        <end position="73"/>
    </location>
</feature>
<sequence>MNKQAIFLLKHRIIVILLKGGIKECPGKMIAGVLRKSIVVMTGGNLKNSIAMMIGVLNEISVAVNVSLFVVIVKENIGNILNVNLKERIYKKLTKYSQLFIY</sequence>
<keyword evidence="1" id="KW-1133">Transmembrane helix</keyword>
<dbReference type="Proteomes" id="UP000183507">
    <property type="component" value="Unassembled WGS sequence"/>
</dbReference>
<accession>A0A1G6IK74</accession>
<dbReference type="AlphaFoldDB" id="A0A1G6IK74"/>
<name>A0A1G6IK74_9BACI</name>
<evidence type="ECO:0000313" key="2">
    <source>
        <dbReference type="EMBL" id="SDC06929.1"/>
    </source>
</evidence>
<dbReference type="RefSeq" id="WP_170828824.1">
    <property type="nucleotide sequence ID" value="NZ_FMZR01000001.1"/>
</dbReference>
<proteinExistence type="predicted"/>
<reference evidence="3" key="1">
    <citation type="submission" date="2016-10" db="EMBL/GenBank/DDBJ databases">
        <authorList>
            <person name="Varghese N."/>
        </authorList>
    </citation>
    <scope>NUCLEOTIDE SEQUENCE [LARGE SCALE GENOMIC DNA]</scope>
    <source>
        <strain evidence="3">KPR-7A</strain>
    </source>
</reference>
<keyword evidence="1" id="KW-0472">Membrane</keyword>
<dbReference type="EMBL" id="FMZR01000001">
    <property type="protein sequence ID" value="SDC06929.1"/>
    <property type="molecule type" value="Genomic_DNA"/>
</dbReference>
<organism evidence="2 3">
    <name type="scientific">Bacillus wiedmannii</name>
    <dbReference type="NCBI Taxonomy" id="1890302"/>
    <lineage>
        <taxon>Bacteria</taxon>
        <taxon>Bacillati</taxon>
        <taxon>Bacillota</taxon>
        <taxon>Bacilli</taxon>
        <taxon>Bacillales</taxon>
        <taxon>Bacillaceae</taxon>
        <taxon>Bacillus</taxon>
        <taxon>Bacillus cereus group</taxon>
    </lineage>
</organism>
<protein>
    <submittedName>
        <fullName evidence="2">Uncharacterized protein</fullName>
    </submittedName>
</protein>
<evidence type="ECO:0000256" key="1">
    <source>
        <dbReference type="SAM" id="Phobius"/>
    </source>
</evidence>
<evidence type="ECO:0000313" key="3">
    <source>
        <dbReference type="Proteomes" id="UP000183507"/>
    </source>
</evidence>
<keyword evidence="1" id="KW-0812">Transmembrane</keyword>
<gene>
    <name evidence="2" type="ORF">SAMN04487767_101139</name>
</gene>